<proteinExistence type="predicted"/>
<keyword evidence="3" id="KW-1185">Reference proteome</keyword>
<evidence type="ECO:0000256" key="1">
    <source>
        <dbReference type="SAM" id="MobiDB-lite"/>
    </source>
</evidence>
<dbReference type="AlphaFoldDB" id="A0A812R124"/>
<sequence>MQTPIGVQPPSAVQVASSSNASPTGSVMKKACQSLTSIGGSGYATCALHVPHRPYATTEHEWFASLQDMQLKSDLVDFWQLPQDIETIVDRDRRKEWVIKQRSVVEELNSVHRRAILTVLLSGTDFISDSQLHMPPQMLETLMKGLHYACIPVERAFKHPVHVFLHSSGQLVYTWKLSGFPGQRQQAMHALRAGEYPMMFLHYTTPEGLEGIFRSGLVFPSTRQTIGAHTGSPPLGFFTRGSIQFNCQHLDSLVVDNSDYGKAAFGLAFSGTVFTEHHKSGNSDVVREQRLLYEYNVVKPTAKDKRWAFRSDSAVIYNFHLVWDPSYETWGDWGKQRESIQNLSDRIKAISAGTA</sequence>
<gene>
    <name evidence="2" type="ORF">SNAT2548_LOCUS22475</name>
</gene>
<reference evidence="2" key="1">
    <citation type="submission" date="2021-02" db="EMBL/GenBank/DDBJ databases">
        <authorList>
            <person name="Dougan E. K."/>
            <person name="Rhodes N."/>
            <person name="Thang M."/>
            <person name="Chan C."/>
        </authorList>
    </citation>
    <scope>NUCLEOTIDE SEQUENCE</scope>
</reference>
<accession>A0A812R124</accession>
<feature type="region of interest" description="Disordered" evidence="1">
    <location>
        <begin position="1"/>
        <end position="26"/>
    </location>
</feature>
<protein>
    <submittedName>
        <fullName evidence="2">Uncharacterized protein</fullName>
    </submittedName>
</protein>
<dbReference type="Proteomes" id="UP000604046">
    <property type="component" value="Unassembled WGS sequence"/>
</dbReference>
<evidence type="ECO:0000313" key="3">
    <source>
        <dbReference type="Proteomes" id="UP000604046"/>
    </source>
</evidence>
<organism evidence="2 3">
    <name type="scientific">Symbiodinium natans</name>
    <dbReference type="NCBI Taxonomy" id="878477"/>
    <lineage>
        <taxon>Eukaryota</taxon>
        <taxon>Sar</taxon>
        <taxon>Alveolata</taxon>
        <taxon>Dinophyceae</taxon>
        <taxon>Suessiales</taxon>
        <taxon>Symbiodiniaceae</taxon>
        <taxon>Symbiodinium</taxon>
    </lineage>
</organism>
<comment type="caution">
    <text evidence="2">The sequence shown here is derived from an EMBL/GenBank/DDBJ whole genome shotgun (WGS) entry which is preliminary data.</text>
</comment>
<evidence type="ECO:0000313" key="2">
    <source>
        <dbReference type="EMBL" id="CAE7413233.1"/>
    </source>
</evidence>
<dbReference type="EMBL" id="CAJNDS010002290">
    <property type="protein sequence ID" value="CAE7413233.1"/>
    <property type="molecule type" value="Genomic_DNA"/>
</dbReference>
<name>A0A812R124_9DINO</name>
<feature type="compositionally biased region" description="Low complexity" evidence="1">
    <location>
        <begin position="8"/>
        <end position="23"/>
    </location>
</feature>